<evidence type="ECO:0000313" key="4">
    <source>
        <dbReference type="Proteomes" id="UP001642464"/>
    </source>
</evidence>
<accession>A0ABP0MSS0</accession>
<keyword evidence="4" id="KW-1185">Reference proteome</keyword>
<dbReference type="InterPro" id="IPR002823">
    <property type="entry name" value="DUF112_TM"/>
</dbReference>
<keyword evidence="1" id="KW-1133">Transmembrane helix</keyword>
<name>A0ABP0MSS0_9DINO</name>
<dbReference type="InterPro" id="IPR005064">
    <property type="entry name" value="BUG"/>
</dbReference>
<dbReference type="InterPro" id="IPR042100">
    <property type="entry name" value="Bug_dom1"/>
</dbReference>
<evidence type="ECO:0000259" key="2">
    <source>
        <dbReference type="Pfam" id="PF01970"/>
    </source>
</evidence>
<gene>
    <name evidence="3" type="ORF">SCF082_LOCUS28972</name>
</gene>
<keyword evidence="1" id="KW-0472">Membrane</keyword>
<proteinExistence type="predicted"/>
<keyword evidence="1" id="KW-0812">Transmembrane</keyword>
<reference evidence="3 4" key="1">
    <citation type="submission" date="2024-02" db="EMBL/GenBank/DDBJ databases">
        <authorList>
            <person name="Chen Y."/>
            <person name="Shah S."/>
            <person name="Dougan E. K."/>
            <person name="Thang M."/>
            <person name="Chan C."/>
        </authorList>
    </citation>
    <scope>NUCLEOTIDE SEQUENCE [LARGE SCALE GENOMIC DNA]</scope>
</reference>
<dbReference type="Pfam" id="PF01970">
    <property type="entry name" value="TctA"/>
    <property type="match status" value="1"/>
</dbReference>
<feature type="domain" description="DUF112" evidence="2">
    <location>
        <begin position="2"/>
        <end position="188"/>
    </location>
</feature>
<dbReference type="Pfam" id="PF03401">
    <property type="entry name" value="TctC"/>
    <property type="match status" value="1"/>
</dbReference>
<dbReference type="CDD" id="cd07012">
    <property type="entry name" value="PBP2_Bug_TTT"/>
    <property type="match status" value="1"/>
</dbReference>
<evidence type="ECO:0000256" key="1">
    <source>
        <dbReference type="SAM" id="Phobius"/>
    </source>
</evidence>
<protein>
    <submittedName>
        <fullName evidence="3">Uncharacterized 52.8 kDa protein in TAR-I ttuC' 3'region (ORFZ2)</fullName>
    </submittedName>
</protein>
<sequence>MPTILRSTGIGTALGSLPGLGAEISCWVAYGVAKRTSKTPEAFGKGAPEGVAAAEAGNNAVCPAALIPMTVFGIPGDTITAVLLGAFMAQGLMPGPLMFARDAETVYAIFAFLLVSNVMLLFVGLWAIRYMQRIVLIPNALLYPAVAAFCFAGAFAVNNAAFDIVIMLVGGIAGYAMRKTGMPIAPFVNGMLLAPGLENSLRQSLTASRGSLLIFVEKPGALALLVILAGLEVTFDKPIRFVTPYPPGGSHSLHAGIITTAAEPHFNQSLISVIRAGGGGAVGATEVANSEADGYTLLFGDPTINSLRPQVEELAYGVEDFIPVARINYSPAIFVARADAPFATMDELVAYAEANPGDLIYSSDNLNGWTYTVFELLKARTGADMTGVEYGGGGPAVARLLGGETMAYAGDISVVGEHIESGDLVPLCVTDTVPVEALPDVPTCPDAGYDVVFQFWRGVLAPAGTPEEVVVALSDGFESLMADEGFLRLIGRIGSSIQFADHEEFDALLTQEIAAMADVAALVDANN</sequence>
<evidence type="ECO:0000313" key="3">
    <source>
        <dbReference type="EMBL" id="CAK9053090.1"/>
    </source>
</evidence>
<dbReference type="Gene3D" id="3.40.190.150">
    <property type="entry name" value="Bordetella uptake gene, domain 1"/>
    <property type="match status" value="1"/>
</dbReference>
<dbReference type="SUPFAM" id="SSF53850">
    <property type="entry name" value="Periplasmic binding protein-like II"/>
    <property type="match status" value="1"/>
</dbReference>
<feature type="transmembrane region" description="Helical" evidence="1">
    <location>
        <begin position="106"/>
        <end position="128"/>
    </location>
</feature>
<dbReference type="PANTHER" id="PTHR35342">
    <property type="entry name" value="TRICARBOXYLIC TRANSPORT PROTEIN"/>
    <property type="match status" value="1"/>
</dbReference>
<dbReference type="EMBL" id="CAXAMM010023108">
    <property type="protein sequence ID" value="CAK9053090.1"/>
    <property type="molecule type" value="Genomic_DNA"/>
</dbReference>
<dbReference type="Proteomes" id="UP001642464">
    <property type="component" value="Unassembled WGS sequence"/>
</dbReference>
<comment type="caution">
    <text evidence="3">The sequence shown here is derived from an EMBL/GenBank/DDBJ whole genome shotgun (WGS) entry which is preliminary data.</text>
</comment>
<dbReference type="PANTHER" id="PTHR35342:SF5">
    <property type="entry name" value="TRICARBOXYLIC TRANSPORT PROTEIN"/>
    <property type="match status" value="1"/>
</dbReference>
<feature type="transmembrane region" description="Helical" evidence="1">
    <location>
        <begin position="135"/>
        <end position="154"/>
    </location>
</feature>
<dbReference type="Gene3D" id="3.40.190.10">
    <property type="entry name" value="Periplasmic binding protein-like II"/>
    <property type="match status" value="1"/>
</dbReference>
<organism evidence="3 4">
    <name type="scientific">Durusdinium trenchii</name>
    <dbReference type="NCBI Taxonomy" id="1381693"/>
    <lineage>
        <taxon>Eukaryota</taxon>
        <taxon>Sar</taxon>
        <taxon>Alveolata</taxon>
        <taxon>Dinophyceae</taxon>
        <taxon>Suessiales</taxon>
        <taxon>Symbiodiniaceae</taxon>
        <taxon>Durusdinium</taxon>
    </lineage>
</organism>